<keyword evidence="1" id="KW-0472">Membrane</keyword>
<dbReference type="InterPro" id="IPR010690">
    <property type="entry name" value="YqfD"/>
</dbReference>
<keyword evidence="1" id="KW-1133">Transmembrane helix</keyword>
<gene>
    <name evidence="2" type="ORF">ERS852448_02688</name>
</gene>
<keyword evidence="1" id="KW-0812">Transmembrane</keyword>
<dbReference type="AlphaFoldDB" id="A0A173VDF4"/>
<evidence type="ECO:0000313" key="3">
    <source>
        <dbReference type="Proteomes" id="UP000095492"/>
    </source>
</evidence>
<feature type="transmembrane region" description="Helical" evidence="1">
    <location>
        <begin position="89"/>
        <end position="109"/>
    </location>
</feature>
<organism evidence="2 3">
    <name type="scientific">Eubacterium ramulus</name>
    <dbReference type="NCBI Taxonomy" id="39490"/>
    <lineage>
        <taxon>Bacteria</taxon>
        <taxon>Bacillati</taxon>
        <taxon>Bacillota</taxon>
        <taxon>Clostridia</taxon>
        <taxon>Eubacteriales</taxon>
        <taxon>Eubacteriaceae</taxon>
        <taxon>Eubacterium</taxon>
    </lineage>
</organism>
<dbReference type="EMBL" id="CYYA01000025">
    <property type="protein sequence ID" value="CUN23948.1"/>
    <property type="molecule type" value="Genomic_DNA"/>
</dbReference>
<dbReference type="Pfam" id="PF06898">
    <property type="entry name" value="YqfD"/>
    <property type="match status" value="1"/>
</dbReference>
<dbReference type="Proteomes" id="UP000095492">
    <property type="component" value="Unassembled WGS sequence"/>
</dbReference>
<dbReference type="GeneID" id="97390938"/>
<dbReference type="STRING" id="39490.ERS852448_02688"/>
<evidence type="ECO:0000313" key="2">
    <source>
        <dbReference type="EMBL" id="CUN23948.1"/>
    </source>
</evidence>
<dbReference type="OrthoDB" id="1640349at2"/>
<name>A0A173VDF4_EUBRA</name>
<protein>
    <submittedName>
        <fullName evidence="2">Sporulation protein YqfD</fullName>
    </submittedName>
</protein>
<proteinExistence type="predicted"/>
<reference evidence="2 3" key="1">
    <citation type="submission" date="2015-09" db="EMBL/GenBank/DDBJ databases">
        <authorList>
            <consortium name="Pathogen Informatics"/>
        </authorList>
    </citation>
    <scope>NUCLEOTIDE SEQUENCE [LARGE SCALE GENOMIC DNA]</scope>
    <source>
        <strain evidence="2 3">2789STDY5608891</strain>
    </source>
</reference>
<evidence type="ECO:0000256" key="1">
    <source>
        <dbReference type="SAM" id="Phobius"/>
    </source>
</evidence>
<accession>A0A173VDF4</accession>
<dbReference type="RefSeq" id="WP_055290954.1">
    <property type="nucleotide sequence ID" value="NZ_CBCTYR010000002.1"/>
</dbReference>
<sequence length="421" mass="48173">MVLKVMKFFRGYLFVRLTGYSPERFFNLCGNADIVLWKIEPAEDGYTFFVSLPAFRKLKPMLRKSGTRVTILKRVGVPFLLYRYRHHRFFFVGLGSLFAILFLMTQFIWAVEIYGNSSYSGQVLRDFLAESGIGYGSWKRSIDCEKTETLLRREFDDITWVSARISGTRLYVDIQERLMEQNRPESADEAGNMATDLVTDVGGAVESIVVRKGTPLVMQGDLVEPGTIVVSGSLPLENDSGEISGYEYCSSDADVWIRTTLDYKDVFSKRKNVLQKSGKKRYGISLVLGRHQMHLFDTVKKNTLCTGEYYDPRIGRDFYLPFQLIVRTQEDCKWQEIPYTREEIRRIAQQRLEGYCKNLEKNAIQIQEKSVIIKASVTEISVEGTLEALVKASRRTETEKIKKQEGTGTYGIDTTNVGHSD</sequence>